<comment type="caution">
    <text evidence="3">The sequence shown here is derived from an EMBL/GenBank/DDBJ whole genome shotgun (WGS) entry which is preliminary data.</text>
</comment>
<reference evidence="3" key="1">
    <citation type="submission" date="2021-06" db="EMBL/GenBank/DDBJ databases">
        <authorList>
            <person name="Kallberg Y."/>
            <person name="Tangrot J."/>
            <person name="Rosling A."/>
        </authorList>
    </citation>
    <scope>NUCLEOTIDE SEQUENCE</scope>
    <source>
        <strain evidence="3">87-6 pot B 2015</strain>
    </source>
</reference>
<evidence type="ECO:0000313" key="4">
    <source>
        <dbReference type="Proteomes" id="UP000789375"/>
    </source>
</evidence>
<sequence length="296" mass="32945">MSETSFSSKLVNVLFGVPFIILIFACPIFEILKLEYFNRTNVLIYDTNVEYTYLVLSLIAPSVLILIYVCKCNYAEYVSKTTIKITLLVFLLLWIGIASAYTVFTIHELGDIPFTCPKDFNYSAPQVQSACQIRAVNLVIMWTFAFFLIMNILSYFIGMNSLNEKSGGKIVDRSIPEIRYYEKEVDIPQRFESPKSTPPIPSIIQPPLGTDSKDGEQHQFSKIELGEQQPEGDVSVPAEQVPVPSPGGSGDSSPSLGVRNELSRTSSIRKSVRRKAGSSRRKKGSDIGSSDEGKSK</sequence>
<feature type="compositionally biased region" description="Basic residues" evidence="1">
    <location>
        <begin position="270"/>
        <end position="283"/>
    </location>
</feature>
<feature type="transmembrane region" description="Helical" evidence="2">
    <location>
        <begin position="135"/>
        <end position="157"/>
    </location>
</feature>
<feature type="transmembrane region" description="Helical" evidence="2">
    <location>
        <begin position="12"/>
        <end position="31"/>
    </location>
</feature>
<evidence type="ECO:0000256" key="2">
    <source>
        <dbReference type="SAM" id="Phobius"/>
    </source>
</evidence>
<protein>
    <submittedName>
        <fullName evidence="3">9594_t:CDS:1</fullName>
    </submittedName>
</protein>
<feature type="compositionally biased region" description="Basic and acidic residues" evidence="1">
    <location>
        <begin position="211"/>
        <end position="225"/>
    </location>
</feature>
<feature type="region of interest" description="Disordered" evidence="1">
    <location>
        <begin position="190"/>
        <end position="296"/>
    </location>
</feature>
<dbReference type="Proteomes" id="UP000789375">
    <property type="component" value="Unassembled WGS sequence"/>
</dbReference>
<keyword evidence="2" id="KW-0472">Membrane</keyword>
<keyword evidence="2" id="KW-1133">Transmembrane helix</keyword>
<keyword evidence="2" id="KW-0812">Transmembrane</keyword>
<evidence type="ECO:0000256" key="1">
    <source>
        <dbReference type="SAM" id="MobiDB-lite"/>
    </source>
</evidence>
<dbReference type="AlphaFoldDB" id="A0A9N8V4P8"/>
<keyword evidence="4" id="KW-1185">Reference proteome</keyword>
<organism evidence="3 4">
    <name type="scientific">Funneliformis mosseae</name>
    <name type="common">Endomycorrhizal fungus</name>
    <name type="synonym">Glomus mosseae</name>
    <dbReference type="NCBI Taxonomy" id="27381"/>
    <lineage>
        <taxon>Eukaryota</taxon>
        <taxon>Fungi</taxon>
        <taxon>Fungi incertae sedis</taxon>
        <taxon>Mucoromycota</taxon>
        <taxon>Glomeromycotina</taxon>
        <taxon>Glomeromycetes</taxon>
        <taxon>Glomerales</taxon>
        <taxon>Glomeraceae</taxon>
        <taxon>Funneliformis</taxon>
    </lineage>
</organism>
<gene>
    <name evidence="3" type="ORF">FMOSSE_LOCUS569</name>
</gene>
<name>A0A9N8V4P8_FUNMO</name>
<proteinExistence type="predicted"/>
<evidence type="ECO:0000313" key="3">
    <source>
        <dbReference type="EMBL" id="CAG8438036.1"/>
    </source>
</evidence>
<accession>A0A9N8V4P8</accession>
<feature type="transmembrane region" description="Helical" evidence="2">
    <location>
        <begin position="51"/>
        <end position="70"/>
    </location>
</feature>
<dbReference type="EMBL" id="CAJVPP010000055">
    <property type="protein sequence ID" value="CAG8438036.1"/>
    <property type="molecule type" value="Genomic_DNA"/>
</dbReference>
<feature type="transmembrane region" description="Helical" evidence="2">
    <location>
        <begin position="82"/>
        <end position="104"/>
    </location>
</feature>